<sequence length="252" mass="29181">MDHRDLVLGEDDEFRFHCHDGLDCFKKCCRDINICLTPYDVLRMKNFLGLSSGEFLDKYTIKVPVHHSGFSIVQIKMSEEDNLKCPFITPKGCRVYPERSWSCRIAPVDMLGGGKYSFAFESSRCHGLNETKTQTIKEWVRDQGLEIYEEMEQGFSEIPKHLKLAVNRETDEEIVKLSFMACYDLDKFRSFLLDNPSLWEKMDINEAVLNQIKHDDVRLMKFGFKLLASGPDRLKDLLTGGAELRKIYDTIS</sequence>
<dbReference type="EMBL" id="JAMJEV010000005">
    <property type="protein sequence ID" value="MDO0822538.1"/>
    <property type="molecule type" value="Genomic_DNA"/>
</dbReference>
<accession>A0ABT8QMI4</accession>
<evidence type="ECO:0000313" key="2">
    <source>
        <dbReference type="Proteomes" id="UP001176021"/>
    </source>
</evidence>
<dbReference type="RefSeq" id="WP_301999024.1">
    <property type="nucleotide sequence ID" value="NZ_JAMJEV010000005.1"/>
</dbReference>
<dbReference type="PANTHER" id="PTHR35866:SF1">
    <property type="entry name" value="YKGJ FAMILY CYSTEINE CLUSTER PROTEIN"/>
    <property type="match status" value="1"/>
</dbReference>
<dbReference type="Proteomes" id="UP001176021">
    <property type="component" value="Unassembled WGS sequence"/>
</dbReference>
<protein>
    <submittedName>
        <fullName evidence="1">YkgJ family cysteine cluster protein</fullName>
    </submittedName>
</protein>
<dbReference type="Pfam" id="PF03692">
    <property type="entry name" value="CxxCxxCC"/>
    <property type="match status" value="1"/>
</dbReference>
<name>A0ABT8QMI4_9FIRM</name>
<reference evidence="1" key="1">
    <citation type="submission" date="2022-05" db="EMBL/GenBank/DDBJ databases">
        <title>Expanded diversity of anoxic marine methylotrophy in a Black Sea sulfate reducing microorganism.</title>
        <authorList>
            <person name="Fischer P.Q."/>
            <person name="Stams A.J.M."/>
            <person name="Villanueva L."/>
            <person name="Sousa D.Z."/>
        </authorList>
    </citation>
    <scope>NUCLEOTIDE SEQUENCE</scope>
    <source>
        <strain evidence="1">P130</strain>
    </source>
</reference>
<organism evidence="1 2">
    <name type="scientific">Desulfosporosinus nitroreducens</name>
    <dbReference type="NCBI Taxonomy" id="2018668"/>
    <lineage>
        <taxon>Bacteria</taxon>
        <taxon>Bacillati</taxon>
        <taxon>Bacillota</taxon>
        <taxon>Clostridia</taxon>
        <taxon>Eubacteriales</taxon>
        <taxon>Desulfitobacteriaceae</taxon>
        <taxon>Desulfosporosinus</taxon>
    </lineage>
</organism>
<gene>
    <name evidence="1" type="ORF">M8H41_06675</name>
</gene>
<proteinExistence type="predicted"/>
<comment type="caution">
    <text evidence="1">The sequence shown here is derived from an EMBL/GenBank/DDBJ whole genome shotgun (WGS) entry which is preliminary data.</text>
</comment>
<evidence type="ECO:0000313" key="1">
    <source>
        <dbReference type="EMBL" id="MDO0822538.1"/>
    </source>
</evidence>
<keyword evidence="2" id="KW-1185">Reference proteome</keyword>
<dbReference type="PANTHER" id="PTHR35866">
    <property type="entry name" value="PUTATIVE-RELATED"/>
    <property type="match status" value="1"/>
</dbReference>
<dbReference type="InterPro" id="IPR005358">
    <property type="entry name" value="Puta_zinc/iron-chelating_dom"/>
</dbReference>